<evidence type="ECO:0000313" key="4">
    <source>
        <dbReference type="Proteomes" id="UP000539111"/>
    </source>
</evidence>
<proteinExistence type="predicted"/>
<keyword evidence="2" id="KW-0732">Signal</keyword>
<name>A0A7Z0AC35_9MICO</name>
<protein>
    <recommendedName>
        <fullName evidence="5">Lipoprotein</fullName>
    </recommendedName>
</protein>
<dbReference type="RefSeq" id="WP_179425744.1">
    <property type="nucleotide sequence ID" value="NZ_JACBZP010000001.1"/>
</dbReference>
<evidence type="ECO:0000256" key="2">
    <source>
        <dbReference type="SAM" id="SignalP"/>
    </source>
</evidence>
<feature type="signal peptide" evidence="2">
    <location>
        <begin position="1"/>
        <end position="34"/>
    </location>
</feature>
<dbReference type="AlphaFoldDB" id="A0A7Z0AC35"/>
<feature type="chain" id="PRO_5039652802" description="Lipoprotein" evidence="2">
    <location>
        <begin position="35"/>
        <end position="143"/>
    </location>
</feature>
<evidence type="ECO:0000256" key="1">
    <source>
        <dbReference type="SAM" id="MobiDB-lite"/>
    </source>
</evidence>
<reference evidence="3 4" key="1">
    <citation type="submission" date="2020-07" db="EMBL/GenBank/DDBJ databases">
        <title>Sequencing the genomes of 1000 actinobacteria strains.</title>
        <authorList>
            <person name="Klenk H.-P."/>
        </authorList>
    </citation>
    <scope>NUCLEOTIDE SEQUENCE [LARGE SCALE GENOMIC DNA]</scope>
    <source>
        <strain evidence="3 4">DSM 26341</strain>
    </source>
</reference>
<feature type="compositionally biased region" description="Basic and acidic residues" evidence="1">
    <location>
        <begin position="124"/>
        <end position="136"/>
    </location>
</feature>
<accession>A0A7Z0AC35</accession>
<feature type="region of interest" description="Disordered" evidence="1">
    <location>
        <begin position="64"/>
        <end position="88"/>
    </location>
</feature>
<evidence type="ECO:0000313" key="3">
    <source>
        <dbReference type="EMBL" id="NYI66411.1"/>
    </source>
</evidence>
<dbReference type="Pfam" id="PF19797">
    <property type="entry name" value="DUF6281"/>
    <property type="match status" value="1"/>
</dbReference>
<evidence type="ECO:0008006" key="5">
    <source>
        <dbReference type="Google" id="ProtNLM"/>
    </source>
</evidence>
<dbReference type="Proteomes" id="UP000539111">
    <property type="component" value="Unassembled WGS sequence"/>
</dbReference>
<dbReference type="EMBL" id="JACBZP010000001">
    <property type="protein sequence ID" value="NYI66411.1"/>
    <property type="molecule type" value="Genomic_DNA"/>
</dbReference>
<keyword evidence="4" id="KW-1185">Reference proteome</keyword>
<comment type="caution">
    <text evidence="3">The sequence shown here is derived from an EMBL/GenBank/DDBJ whole genome shotgun (WGS) entry which is preliminary data.</text>
</comment>
<sequence>MSAAAALPRKGTTGIAVCAAIAAAVLLASGCTSSGSGGGSCEDRVKFEHRMYTGLANVDFTTGERLGTGRIPQCNDTGGSGKRSEPPEPLQTIFAVKGLDPSVAVAAGESRDDAGFYSLKRSKPAGDGEKLPDAVRKYLRSHH</sequence>
<gene>
    <name evidence="3" type="ORF">BJY26_000717</name>
</gene>
<dbReference type="InterPro" id="IPR046248">
    <property type="entry name" value="DUF6281"/>
</dbReference>
<feature type="region of interest" description="Disordered" evidence="1">
    <location>
        <begin position="116"/>
        <end position="143"/>
    </location>
</feature>
<organism evidence="3 4">
    <name type="scientific">Spelaeicoccus albus</name>
    <dbReference type="NCBI Taxonomy" id="1280376"/>
    <lineage>
        <taxon>Bacteria</taxon>
        <taxon>Bacillati</taxon>
        <taxon>Actinomycetota</taxon>
        <taxon>Actinomycetes</taxon>
        <taxon>Micrococcales</taxon>
        <taxon>Brevibacteriaceae</taxon>
        <taxon>Spelaeicoccus</taxon>
    </lineage>
</organism>